<proteinExistence type="inferred from homology"/>
<accession>A0ABZ3J1G0</accession>
<protein>
    <recommendedName>
        <fullName evidence="4">Asp/Glu/hydantoin racemase</fullName>
    </recommendedName>
</protein>
<evidence type="ECO:0000313" key="3">
    <source>
        <dbReference type="Proteomes" id="UP000216052"/>
    </source>
</evidence>
<gene>
    <name evidence="2" type="ORF">SPACI_022350</name>
</gene>
<evidence type="ECO:0000256" key="1">
    <source>
        <dbReference type="ARBA" id="ARBA00038414"/>
    </source>
</evidence>
<sequence>MSIKIGLIHTTVNSIQPINEAFNEHAPDVKVLNFLDEGLMEEINNSPAITPSMVRKLTHMMDRAENSGVNGILLACTVFSPYVKDIEKLFAVPVLSADISMLEHAIQLGNKIGVIATVATAGPTTEGLLKEIAQQTNKKVDVYTHIITEAFSALKSGNAAKHNELIQNKIHELTEYCDAVILAQMSMTRAVKGLDKISKPVLTSPEISVKAMLARIN</sequence>
<evidence type="ECO:0000313" key="2">
    <source>
        <dbReference type="EMBL" id="XFO72189.1"/>
    </source>
</evidence>
<dbReference type="Gene3D" id="3.40.50.12500">
    <property type="match status" value="1"/>
</dbReference>
<dbReference type="Proteomes" id="UP000216052">
    <property type="component" value="Chromosome"/>
</dbReference>
<dbReference type="InterPro" id="IPR015942">
    <property type="entry name" value="Asp/Glu/hydantoin_racemase"/>
</dbReference>
<dbReference type="EMBL" id="CP155571">
    <property type="protein sequence ID" value="XFO72189.1"/>
    <property type="molecule type" value="Genomic_DNA"/>
</dbReference>
<dbReference type="Pfam" id="PF01177">
    <property type="entry name" value="Asp_Glu_race"/>
    <property type="match status" value="1"/>
</dbReference>
<dbReference type="RefSeq" id="WP_093797221.1">
    <property type="nucleotide sequence ID" value="NZ_CP155571.1"/>
</dbReference>
<dbReference type="InterPro" id="IPR053714">
    <property type="entry name" value="Iso_Racemase_Enz_sf"/>
</dbReference>
<evidence type="ECO:0008006" key="4">
    <source>
        <dbReference type="Google" id="ProtNLM"/>
    </source>
</evidence>
<keyword evidence="3" id="KW-1185">Reference proteome</keyword>
<organism evidence="2 3">
    <name type="scientific">Sporomusa acidovorans (strain ATCC 49682 / DSM 3132 / Mol)</name>
    <dbReference type="NCBI Taxonomy" id="1123286"/>
    <lineage>
        <taxon>Bacteria</taxon>
        <taxon>Bacillati</taxon>
        <taxon>Bacillota</taxon>
        <taxon>Negativicutes</taxon>
        <taxon>Selenomonadales</taxon>
        <taxon>Sporomusaceae</taxon>
        <taxon>Sporomusa</taxon>
    </lineage>
</organism>
<reference evidence="2" key="1">
    <citation type="submission" date="2024-05" db="EMBL/GenBank/DDBJ databases">
        <title>Isolation and characterization of Sporomusa carbonis sp. nov., a carboxydotrophic hydrogenogen in the genus of Sporomusa isolated from a charcoal burning pile.</title>
        <authorList>
            <person name="Boeer T."/>
            <person name="Rosenbaum F."/>
            <person name="Eysell L."/>
            <person name="Mueller V."/>
            <person name="Daniel R."/>
            <person name="Poehlein A."/>
        </authorList>
    </citation>
    <scope>NUCLEOTIDE SEQUENCE [LARGE SCALE GENOMIC DNA]</scope>
    <source>
        <strain evidence="2">DSM 3132</strain>
    </source>
</reference>
<name>A0ABZ3J1G0_SPOA4</name>
<comment type="similarity">
    <text evidence="1">Belongs to the HyuE racemase family.</text>
</comment>